<evidence type="ECO:0000313" key="2">
    <source>
        <dbReference type="EMBL" id="MDF8333526.1"/>
    </source>
</evidence>
<dbReference type="RefSeq" id="WP_277277309.1">
    <property type="nucleotide sequence ID" value="NZ_JAROCY010000008.1"/>
</dbReference>
<reference evidence="2 3" key="1">
    <citation type="submission" date="2023-03" db="EMBL/GenBank/DDBJ databases">
        <title>Novosphingobium cyanobacteriorum sp. nov., isolated from a eutrophic reservoir during the Microcystis bloom period.</title>
        <authorList>
            <person name="Kang M."/>
            <person name="Le V."/>
            <person name="Ko S.-R."/>
            <person name="Lee S.-A."/>
            <person name="Ahn C.-Y."/>
        </authorList>
    </citation>
    <scope>NUCLEOTIDE SEQUENCE [LARGE SCALE GENOMIC DNA]</scope>
    <source>
        <strain evidence="2 3">HBC54</strain>
    </source>
</reference>
<sequence length="80" mass="8406">MIQPPETVLVDSTRVMCDGASGIRGTAAVKPAALGHPRVWLEIDETGFAECGYCDRRFVLKGGPAAPGLHEVSAGDINPE</sequence>
<keyword evidence="2" id="KW-0479">Metal-binding</keyword>
<keyword evidence="3" id="KW-1185">Reference proteome</keyword>
<comment type="caution">
    <text evidence="2">The sequence shown here is derived from an EMBL/GenBank/DDBJ whole genome shotgun (WGS) entry which is preliminary data.</text>
</comment>
<evidence type="ECO:0000313" key="3">
    <source>
        <dbReference type="Proteomes" id="UP001222770"/>
    </source>
</evidence>
<protein>
    <submittedName>
        <fullName evidence="2">Zinc-finger domain-containing protein</fullName>
    </submittedName>
</protein>
<keyword evidence="2" id="KW-0863">Zinc-finger</keyword>
<dbReference type="Gene3D" id="2.60.260.40">
    <property type="entry name" value="q5lls5 like domains"/>
    <property type="match status" value="1"/>
</dbReference>
<dbReference type="InterPro" id="IPR019401">
    <property type="entry name" value="Znf_CHCC"/>
</dbReference>
<accession>A0ABT6CIB1</accession>
<keyword evidence="2" id="KW-0862">Zinc</keyword>
<dbReference type="Pfam" id="PF10276">
    <property type="entry name" value="zf-CHCC"/>
    <property type="match status" value="1"/>
</dbReference>
<gene>
    <name evidence="2" type="ORF">POM99_09965</name>
</gene>
<evidence type="ECO:0000259" key="1">
    <source>
        <dbReference type="Pfam" id="PF10276"/>
    </source>
</evidence>
<proteinExistence type="predicted"/>
<feature type="domain" description="Zinc finger CHCC-type" evidence="1">
    <location>
        <begin position="13"/>
        <end position="58"/>
    </location>
</feature>
<dbReference type="Proteomes" id="UP001222770">
    <property type="component" value="Unassembled WGS sequence"/>
</dbReference>
<dbReference type="EMBL" id="JAROCY010000008">
    <property type="protein sequence ID" value="MDF8333526.1"/>
    <property type="molecule type" value="Genomic_DNA"/>
</dbReference>
<name>A0ABT6CIB1_9SPHN</name>
<dbReference type="GO" id="GO:0008270">
    <property type="term" value="F:zinc ion binding"/>
    <property type="evidence" value="ECO:0007669"/>
    <property type="project" value="UniProtKB-KW"/>
</dbReference>
<organism evidence="2 3">
    <name type="scientific">Novosphingobium cyanobacteriorum</name>
    <dbReference type="NCBI Taxonomy" id="3024215"/>
    <lineage>
        <taxon>Bacteria</taxon>
        <taxon>Pseudomonadati</taxon>
        <taxon>Pseudomonadota</taxon>
        <taxon>Alphaproteobacteria</taxon>
        <taxon>Sphingomonadales</taxon>
        <taxon>Sphingomonadaceae</taxon>
        <taxon>Novosphingobium</taxon>
    </lineage>
</organism>